<dbReference type="InterPro" id="IPR036855">
    <property type="entry name" value="Znf_CCCH_sf"/>
</dbReference>
<feature type="domain" description="C3H1-type" evidence="7">
    <location>
        <begin position="430"/>
        <end position="458"/>
    </location>
</feature>
<dbReference type="PANTHER" id="PTHR12506:SF20">
    <property type="entry name" value="ZINC FINGER CCCH DOMAIN-CONTAINING PROTEIN 67"/>
    <property type="match status" value="1"/>
</dbReference>
<dbReference type="AlphaFoldDB" id="A0A453K5V6"/>
<keyword evidence="1 5" id="KW-0479">Metal-binding</keyword>
<reference evidence="9" key="2">
    <citation type="journal article" date="2017" name="Nat. Plants">
        <title>The Aegilops tauschii genome reveals multiple impacts of transposons.</title>
        <authorList>
            <person name="Zhao G."/>
            <person name="Zou C."/>
            <person name="Li K."/>
            <person name="Wang K."/>
            <person name="Li T."/>
            <person name="Gao L."/>
            <person name="Zhang X."/>
            <person name="Wang H."/>
            <person name="Yang Z."/>
            <person name="Liu X."/>
            <person name="Jiang W."/>
            <person name="Mao L."/>
            <person name="Kong X."/>
            <person name="Jiao Y."/>
            <person name="Jia J."/>
        </authorList>
    </citation>
    <scope>NUCLEOTIDE SEQUENCE [LARGE SCALE GENOMIC DNA]</scope>
    <source>
        <strain evidence="9">cv. AL8/78</strain>
    </source>
</reference>
<feature type="domain" description="C3H1-type" evidence="7">
    <location>
        <begin position="282"/>
        <end position="310"/>
    </location>
</feature>
<evidence type="ECO:0000259" key="7">
    <source>
        <dbReference type="PROSITE" id="PS50103"/>
    </source>
</evidence>
<keyword evidence="3 5" id="KW-0862">Zinc</keyword>
<feature type="zinc finger region" description="C3H1-type" evidence="5">
    <location>
        <begin position="430"/>
        <end position="458"/>
    </location>
</feature>
<dbReference type="EnsemblPlants" id="AET5Gv20310200.13">
    <property type="protein sequence ID" value="AET5Gv20310200.13"/>
    <property type="gene ID" value="AET5Gv20310200"/>
</dbReference>
<dbReference type="GO" id="GO:0008270">
    <property type="term" value="F:zinc ion binding"/>
    <property type="evidence" value="ECO:0007669"/>
    <property type="project" value="UniProtKB-KW"/>
</dbReference>
<protein>
    <recommendedName>
        <fullName evidence="7">C3H1-type domain-containing protein</fullName>
    </recommendedName>
</protein>
<evidence type="ECO:0000256" key="1">
    <source>
        <dbReference type="ARBA" id="ARBA00022723"/>
    </source>
</evidence>
<dbReference type="GO" id="GO:0003729">
    <property type="term" value="F:mRNA binding"/>
    <property type="evidence" value="ECO:0007669"/>
    <property type="project" value="TreeGrafter"/>
</dbReference>
<dbReference type="InterPro" id="IPR000571">
    <property type="entry name" value="Znf_CCCH"/>
</dbReference>
<feature type="zinc finger region" description="C3H1-type" evidence="5">
    <location>
        <begin position="234"/>
        <end position="262"/>
    </location>
</feature>
<keyword evidence="2 5" id="KW-0863">Zinc-finger</keyword>
<feature type="domain" description="C3H1-type" evidence="7">
    <location>
        <begin position="476"/>
        <end position="504"/>
    </location>
</feature>
<reference evidence="8" key="4">
    <citation type="submission" date="2019-03" db="UniProtKB">
        <authorList>
            <consortium name="EnsemblPlants"/>
        </authorList>
    </citation>
    <scope>IDENTIFICATION</scope>
</reference>
<evidence type="ECO:0000313" key="8">
    <source>
        <dbReference type="EnsemblPlants" id="AET5Gv20310200.13"/>
    </source>
</evidence>
<dbReference type="GO" id="GO:0003677">
    <property type="term" value="F:DNA binding"/>
    <property type="evidence" value="ECO:0007669"/>
    <property type="project" value="UniProtKB-KW"/>
</dbReference>
<reference evidence="9" key="1">
    <citation type="journal article" date="2014" name="Science">
        <title>Ancient hybridizations among the ancestral genomes of bread wheat.</title>
        <authorList>
            <consortium name="International Wheat Genome Sequencing Consortium,"/>
            <person name="Marcussen T."/>
            <person name="Sandve S.R."/>
            <person name="Heier L."/>
            <person name="Spannagl M."/>
            <person name="Pfeifer M."/>
            <person name="Jakobsen K.S."/>
            <person name="Wulff B.B."/>
            <person name="Steuernagel B."/>
            <person name="Mayer K.F."/>
            <person name="Olsen O.A."/>
        </authorList>
    </citation>
    <scope>NUCLEOTIDE SEQUENCE [LARGE SCALE GENOMIC DNA]</scope>
    <source>
        <strain evidence="9">cv. AL8/78</strain>
    </source>
</reference>
<evidence type="ECO:0000256" key="2">
    <source>
        <dbReference type="ARBA" id="ARBA00022771"/>
    </source>
</evidence>
<keyword evidence="9" id="KW-1185">Reference proteome</keyword>
<dbReference type="PANTHER" id="PTHR12506">
    <property type="entry name" value="PROTEIN PHOSPHATASE RELATED"/>
    <property type="match status" value="1"/>
</dbReference>
<dbReference type="Gramene" id="AET5Gv20310200.13">
    <property type="protein sequence ID" value="AET5Gv20310200.13"/>
    <property type="gene ID" value="AET5Gv20310200"/>
</dbReference>
<proteinExistence type="predicted"/>
<dbReference type="InterPro" id="IPR050974">
    <property type="entry name" value="Plant_ZF_CCCH"/>
</dbReference>
<accession>A0A453K5V6</accession>
<evidence type="ECO:0000313" key="9">
    <source>
        <dbReference type="Proteomes" id="UP000015105"/>
    </source>
</evidence>
<dbReference type="SUPFAM" id="SSF90229">
    <property type="entry name" value="CCCH zinc finger"/>
    <property type="match status" value="5"/>
</dbReference>
<feature type="domain" description="C3H1-type" evidence="7">
    <location>
        <begin position="234"/>
        <end position="262"/>
    </location>
</feature>
<sequence length="528" mass="58328">NEKAPPKSNLEADLIASISPSSTSSGARNAVAIESQFADLAISDELPKPSGWGDDAVLGIAGSDEITGEITGGKVQPVATADSRPRFPQRHAEPDCTYYLKFGTCRFGMKCKFNHPARKKKNRVKASGSSSSGSNDISNKAFPPDDDQTPKEEYEDLVPNISAEVDLLGFVDKENTSNLRNLNRTSHEKGRMEAMQFKIADETEKGFYLKKFKETEQKILKVAKEKRKETVSEGSAQEECKYYSTPGGCKFGESCRYLHYEGKERKTEVAKVELNFLGLPLRPGGKECPYYMRIGSCKFATNCRFHHPDPTNVVSRDPVLEHENGDIPQQNVQASSQLNVPVWSADQRALNEHCAPFLAPASSYSAGMIPPRGMYPSPEWSGYHQVPLGPYYPPGISFHHFPAPPVNHPMYRGADVPGHQELPSDEYPERPGQPECQHFVKSGFCKFKAKCKYHHPRSLVPPPTAGALSPLGLPLRSDQPVCTYYERYGVCKFGPACMYNHPFNFGHPVSAAGPPLSAQYLTSGNYTV</sequence>
<feature type="zinc finger region" description="C3H1-type" evidence="5">
    <location>
        <begin position="476"/>
        <end position="504"/>
    </location>
</feature>
<evidence type="ECO:0000256" key="3">
    <source>
        <dbReference type="ARBA" id="ARBA00022833"/>
    </source>
</evidence>
<evidence type="ECO:0000256" key="6">
    <source>
        <dbReference type="SAM" id="MobiDB-lite"/>
    </source>
</evidence>
<reference evidence="8" key="5">
    <citation type="journal article" date="2021" name="G3 (Bethesda)">
        <title>Aegilops tauschii genome assembly Aet v5.0 features greater sequence contiguity and improved annotation.</title>
        <authorList>
            <person name="Wang L."/>
            <person name="Zhu T."/>
            <person name="Rodriguez J.C."/>
            <person name="Deal K.R."/>
            <person name="Dubcovsky J."/>
            <person name="McGuire P.E."/>
            <person name="Lux T."/>
            <person name="Spannagl M."/>
            <person name="Mayer K.F.X."/>
            <person name="Baldrich P."/>
            <person name="Meyers B.C."/>
            <person name="Huo N."/>
            <person name="Gu Y.Q."/>
            <person name="Zhou H."/>
            <person name="Devos K.M."/>
            <person name="Bennetzen J.L."/>
            <person name="Unver T."/>
            <person name="Budak H."/>
            <person name="Gulick P.J."/>
            <person name="Galiba G."/>
            <person name="Kalapos B."/>
            <person name="Nelson D.R."/>
            <person name="Li P."/>
            <person name="You F.M."/>
            <person name="Luo M.C."/>
            <person name="Dvorak J."/>
        </authorList>
    </citation>
    <scope>NUCLEOTIDE SEQUENCE [LARGE SCALE GENOMIC DNA]</scope>
    <source>
        <strain evidence="8">cv. AL8/78</strain>
    </source>
</reference>
<feature type="domain" description="C3H1-type" evidence="7">
    <location>
        <begin position="90"/>
        <end position="118"/>
    </location>
</feature>
<evidence type="ECO:0000256" key="4">
    <source>
        <dbReference type="ARBA" id="ARBA00023125"/>
    </source>
</evidence>
<keyword evidence="4" id="KW-0238">DNA-binding</keyword>
<feature type="region of interest" description="Disordered" evidence="6">
    <location>
        <begin position="118"/>
        <end position="152"/>
    </location>
</feature>
<dbReference type="Gene3D" id="4.10.1000.10">
    <property type="entry name" value="Zinc finger, CCCH-type"/>
    <property type="match status" value="3"/>
</dbReference>
<dbReference type="Proteomes" id="UP000015105">
    <property type="component" value="Chromosome 5D"/>
</dbReference>
<dbReference type="STRING" id="200361.A0A453K5V6"/>
<name>A0A453K5V6_AEGTS</name>
<organism evidence="8 9">
    <name type="scientific">Aegilops tauschii subsp. strangulata</name>
    <name type="common">Goatgrass</name>
    <dbReference type="NCBI Taxonomy" id="200361"/>
    <lineage>
        <taxon>Eukaryota</taxon>
        <taxon>Viridiplantae</taxon>
        <taxon>Streptophyta</taxon>
        <taxon>Embryophyta</taxon>
        <taxon>Tracheophyta</taxon>
        <taxon>Spermatophyta</taxon>
        <taxon>Magnoliopsida</taxon>
        <taxon>Liliopsida</taxon>
        <taxon>Poales</taxon>
        <taxon>Poaceae</taxon>
        <taxon>BOP clade</taxon>
        <taxon>Pooideae</taxon>
        <taxon>Triticodae</taxon>
        <taxon>Triticeae</taxon>
        <taxon>Triticinae</taxon>
        <taxon>Aegilops</taxon>
    </lineage>
</organism>
<feature type="zinc finger region" description="C3H1-type" evidence="5">
    <location>
        <begin position="282"/>
        <end position="310"/>
    </location>
</feature>
<dbReference type="SMART" id="SM00356">
    <property type="entry name" value="ZnF_C3H1"/>
    <property type="match status" value="5"/>
</dbReference>
<evidence type="ECO:0000256" key="5">
    <source>
        <dbReference type="PROSITE-ProRule" id="PRU00723"/>
    </source>
</evidence>
<reference evidence="8" key="3">
    <citation type="journal article" date="2017" name="Nature">
        <title>Genome sequence of the progenitor of the wheat D genome Aegilops tauschii.</title>
        <authorList>
            <person name="Luo M.C."/>
            <person name="Gu Y.Q."/>
            <person name="Puiu D."/>
            <person name="Wang H."/>
            <person name="Twardziok S.O."/>
            <person name="Deal K.R."/>
            <person name="Huo N."/>
            <person name="Zhu T."/>
            <person name="Wang L."/>
            <person name="Wang Y."/>
            <person name="McGuire P.E."/>
            <person name="Liu S."/>
            <person name="Long H."/>
            <person name="Ramasamy R.K."/>
            <person name="Rodriguez J.C."/>
            <person name="Van S.L."/>
            <person name="Yuan L."/>
            <person name="Wang Z."/>
            <person name="Xia Z."/>
            <person name="Xiao L."/>
            <person name="Anderson O.D."/>
            <person name="Ouyang S."/>
            <person name="Liang Y."/>
            <person name="Zimin A.V."/>
            <person name="Pertea G."/>
            <person name="Qi P."/>
            <person name="Bennetzen J.L."/>
            <person name="Dai X."/>
            <person name="Dawson M.W."/>
            <person name="Muller H.G."/>
            <person name="Kugler K."/>
            <person name="Rivarola-Duarte L."/>
            <person name="Spannagl M."/>
            <person name="Mayer K.F.X."/>
            <person name="Lu F.H."/>
            <person name="Bevan M.W."/>
            <person name="Leroy P."/>
            <person name="Li P."/>
            <person name="You F.M."/>
            <person name="Sun Q."/>
            <person name="Liu Z."/>
            <person name="Lyons E."/>
            <person name="Wicker T."/>
            <person name="Salzberg S.L."/>
            <person name="Devos K.M."/>
            <person name="Dvorak J."/>
        </authorList>
    </citation>
    <scope>NUCLEOTIDE SEQUENCE [LARGE SCALE GENOMIC DNA]</scope>
    <source>
        <strain evidence="8">cv. AL8/78</strain>
    </source>
</reference>
<dbReference type="PROSITE" id="PS50103">
    <property type="entry name" value="ZF_C3H1"/>
    <property type="match status" value="5"/>
</dbReference>
<feature type="zinc finger region" description="C3H1-type" evidence="5">
    <location>
        <begin position="90"/>
        <end position="118"/>
    </location>
</feature>
<dbReference type="Pfam" id="PF00642">
    <property type="entry name" value="zf-CCCH"/>
    <property type="match status" value="5"/>
</dbReference>